<reference evidence="6 7" key="1">
    <citation type="journal article" date="2012" name="Stand. Genomic Sci.">
        <title>Genome sequence of the ocean sediment bacterium Saccharomonospora marina type strain (XMU15(T)).</title>
        <authorList>
            <person name="Klenk H.P."/>
            <person name="Lu M."/>
            <person name="Lucas S."/>
            <person name="Lapidus A."/>
            <person name="Copeland A."/>
            <person name="Pitluck S."/>
            <person name="Goodwin L.A."/>
            <person name="Han C."/>
            <person name="Tapia R."/>
            <person name="Brambilla E.M."/>
            <person name="Potter G."/>
            <person name="Land M."/>
            <person name="Ivanova N."/>
            <person name="Rohde M."/>
            <person name="Goker M."/>
            <person name="Detter J.C."/>
            <person name="Li W.J."/>
            <person name="Kyrpides N.C."/>
            <person name="Woyke T."/>
        </authorList>
    </citation>
    <scope>NUCLEOTIDE SEQUENCE [LARGE SCALE GENOMIC DNA]</scope>
    <source>
        <strain evidence="6 7">XMU15</strain>
    </source>
</reference>
<accession>H5WYP9</accession>
<dbReference type="Gene3D" id="1.10.10.60">
    <property type="entry name" value="Homeodomain-like"/>
    <property type="match status" value="1"/>
</dbReference>
<dbReference type="eggNOG" id="COG3284">
    <property type="taxonomic scope" value="Bacteria"/>
</dbReference>
<evidence type="ECO:0000256" key="4">
    <source>
        <dbReference type="ARBA" id="ARBA00023163"/>
    </source>
</evidence>
<feature type="domain" description="Sigma-54 factor interaction" evidence="5">
    <location>
        <begin position="362"/>
        <end position="517"/>
    </location>
</feature>
<dbReference type="InterPro" id="IPR009057">
    <property type="entry name" value="Homeodomain-like_sf"/>
</dbReference>
<proteinExistence type="predicted"/>
<dbReference type="InterPro" id="IPR029016">
    <property type="entry name" value="GAF-like_dom_sf"/>
</dbReference>
<sequence length="588" mass="64720">MTAHQPPRTTAEWDRVREVKRRVLSGDPFAVEPADHPEVRPEIVASWRRSMLAGVDPEARHYDVAEEFHPGTRLGAVAQPIMNRLKDEICDLSCWGFLADRSCRLLTVVVGDFPQAARVHRQNLRPGMCFAEEVMGTNGMGCAHETQRAFLISGSEHFRSDAEILTTTGVIIRDPLTKRYVGTLGAHCLREYGTTALLPLVVEIGRSIETQLLESRSHGEREFFDAFTSARRRNRAPVVGVSRQLCVVSTRARALVHEADEEMLRRLAGEAGSGTSTVRSSLSSGVTVTIRIHPVPQPKGEFAAILVLHPVGEHTTAGGDESRISGEPPADFRAAMYRAVRQCRSTLLTGERGCGKRHEALAALREVAHPDDIVELDGAHARLDPNGWLRRLADALRAAQAAVLLVHVTDLPPELASPVASLVRDSRVRLIATAREGEVQDRATLLVRESFPVLLTVPPLRDRREEFATLCASLLAQATEPGEQPPKLTRRAVAALAAGDWPGNLRQLSQVLSSARVRVDGPMIDLADLPSHHHRRQQAHPLDEVRNAERRVLLAALREAGGDRAAAARKLGISRATVYRKLKRYESH</sequence>
<dbReference type="SUPFAM" id="SSF46689">
    <property type="entry name" value="Homeodomain-like"/>
    <property type="match status" value="1"/>
</dbReference>
<dbReference type="GO" id="GO:0005524">
    <property type="term" value="F:ATP binding"/>
    <property type="evidence" value="ECO:0007669"/>
    <property type="project" value="UniProtKB-KW"/>
</dbReference>
<gene>
    <name evidence="6" type="ORF">SacmaDRAFT_2470</name>
</gene>
<dbReference type="Pfam" id="PF25601">
    <property type="entry name" value="AAA_lid_14"/>
    <property type="match status" value="1"/>
</dbReference>
<dbReference type="HOGENOM" id="CLU_000445_8_12_11"/>
<dbReference type="PRINTS" id="PR01590">
    <property type="entry name" value="HTHFIS"/>
</dbReference>
<dbReference type="GO" id="GO:0043565">
    <property type="term" value="F:sequence-specific DNA binding"/>
    <property type="evidence" value="ECO:0007669"/>
    <property type="project" value="InterPro"/>
</dbReference>
<dbReference type="GO" id="GO:0006355">
    <property type="term" value="P:regulation of DNA-templated transcription"/>
    <property type="evidence" value="ECO:0007669"/>
    <property type="project" value="InterPro"/>
</dbReference>
<dbReference type="InterPro" id="IPR002078">
    <property type="entry name" value="Sigma_54_int"/>
</dbReference>
<dbReference type="InterPro" id="IPR002197">
    <property type="entry name" value="HTH_Fis"/>
</dbReference>
<name>H5WYP9_9PSEU</name>
<evidence type="ECO:0000256" key="3">
    <source>
        <dbReference type="ARBA" id="ARBA00023015"/>
    </source>
</evidence>
<dbReference type="Gene3D" id="1.10.8.60">
    <property type="match status" value="1"/>
</dbReference>
<dbReference type="Proteomes" id="UP000004926">
    <property type="component" value="Chromosome"/>
</dbReference>
<evidence type="ECO:0000313" key="7">
    <source>
        <dbReference type="Proteomes" id="UP000004926"/>
    </source>
</evidence>
<dbReference type="InterPro" id="IPR027417">
    <property type="entry name" value="P-loop_NTPase"/>
</dbReference>
<keyword evidence="3" id="KW-0805">Transcription regulation</keyword>
<dbReference type="AlphaFoldDB" id="H5WYP9"/>
<evidence type="ECO:0000259" key="5">
    <source>
        <dbReference type="PROSITE" id="PS50045"/>
    </source>
</evidence>
<dbReference type="Gene3D" id="3.30.450.40">
    <property type="match status" value="1"/>
</dbReference>
<dbReference type="PROSITE" id="PS50045">
    <property type="entry name" value="SIGMA54_INTERACT_4"/>
    <property type="match status" value="1"/>
</dbReference>
<dbReference type="STRING" id="882083.SacmaDRAFT_2470"/>
<dbReference type="Pfam" id="PF02954">
    <property type="entry name" value="HTH_8"/>
    <property type="match status" value="1"/>
</dbReference>
<evidence type="ECO:0000313" key="6">
    <source>
        <dbReference type="EMBL" id="EHR50714.1"/>
    </source>
</evidence>
<evidence type="ECO:0000256" key="1">
    <source>
        <dbReference type="ARBA" id="ARBA00022741"/>
    </source>
</evidence>
<keyword evidence="4" id="KW-0804">Transcription</keyword>
<dbReference type="OrthoDB" id="5496274at2"/>
<organism evidence="6 7">
    <name type="scientific">Saccharomonospora marina XMU15</name>
    <dbReference type="NCBI Taxonomy" id="882083"/>
    <lineage>
        <taxon>Bacteria</taxon>
        <taxon>Bacillati</taxon>
        <taxon>Actinomycetota</taxon>
        <taxon>Actinomycetes</taxon>
        <taxon>Pseudonocardiales</taxon>
        <taxon>Pseudonocardiaceae</taxon>
        <taxon>Saccharomonospora</taxon>
    </lineage>
</organism>
<keyword evidence="1" id="KW-0547">Nucleotide-binding</keyword>
<evidence type="ECO:0000256" key="2">
    <source>
        <dbReference type="ARBA" id="ARBA00022840"/>
    </source>
</evidence>
<keyword evidence="2" id="KW-0067">ATP-binding</keyword>
<dbReference type="SUPFAM" id="SSF52540">
    <property type="entry name" value="P-loop containing nucleoside triphosphate hydrolases"/>
    <property type="match status" value="1"/>
</dbReference>
<protein>
    <submittedName>
        <fullName evidence="6">Transcriptional activator of acetoin/glycerol metabolism</fullName>
    </submittedName>
</protein>
<dbReference type="InterPro" id="IPR058031">
    <property type="entry name" value="AAA_lid_NorR"/>
</dbReference>
<keyword evidence="7" id="KW-1185">Reference proteome</keyword>
<dbReference type="RefSeq" id="WP_009154099.1">
    <property type="nucleotide sequence ID" value="NZ_CM001439.1"/>
</dbReference>
<dbReference type="PANTHER" id="PTHR32071">
    <property type="entry name" value="TRANSCRIPTIONAL REGULATORY PROTEIN"/>
    <property type="match status" value="1"/>
</dbReference>
<dbReference type="EMBL" id="CM001439">
    <property type="protein sequence ID" value="EHR50714.1"/>
    <property type="molecule type" value="Genomic_DNA"/>
</dbReference>